<dbReference type="Proteomes" id="UP000176952">
    <property type="component" value="Unassembled WGS sequence"/>
</dbReference>
<comment type="caution">
    <text evidence="2">The sequence shown here is derived from an EMBL/GenBank/DDBJ whole genome shotgun (WGS) entry which is preliminary data.</text>
</comment>
<accession>A0A1G2B6K2</accession>
<sequence>MPTIPLSKRTKSEILEEYDKLLQNFEELKTTAQMVHKPQSTQLLDKVKDYTFENITKSIAEQRSALNATLNNLADQILNEAQKLSELQQAITLSQKHLELQYNIHVAAETVQQLVNDHESKKQEFARARTEQETVFQEEMEAKKRVWKREEEEHHFTLEMEQKRAQVEFEEKMKTREEVLDERMESCKQQEQELLQLRKMNEDAPKKLERALAEREKEVRQQIHEEHEHEMQKAEQKFQAEKSVLELTIKNFQEVLKKERAESVTLRQEAERANRKAQELAIKVIESNVRLQNTADEKDTHQDRQKIAL</sequence>
<dbReference type="EMBL" id="MHKD01000012">
    <property type="protein sequence ID" value="OGY84615.1"/>
    <property type="molecule type" value="Genomic_DNA"/>
</dbReference>
<name>A0A1G2B6K2_9BACT</name>
<dbReference type="STRING" id="1798542.A3F54_00360"/>
<evidence type="ECO:0000256" key="1">
    <source>
        <dbReference type="SAM" id="Coils"/>
    </source>
</evidence>
<proteinExistence type="predicted"/>
<evidence type="ECO:0000313" key="2">
    <source>
        <dbReference type="EMBL" id="OGY84615.1"/>
    </source>
</evidence>
<protein>
    <submittedName>
        <fullName evidence="2">Uncharacterized protein</fullName>
    </submittedName>
</protein>
<dbReference type="AlphaFoldDB" id="A0A1G2B6K2"/>
<organism evidence="2 3">
    <name type="scientific">Candidatus Kerfeldbacteria bacterium RIFCSPHIGHO2_12_FULL_48_17</name>
    <dbReference type="NCBI Taxonomy" id="1798542"/>
    <lineage>
        <taxon>Bacteria</taxon>
        <taxon>Candidatus Kerfeldiibacteriota</taxon>
    </lineage>
</organism>
<keyword evidence="1" id="KW-0175">Coiled coil</keyword>
<reference evidence="2 3" key="1">
    <citation type="journal article" date="2016" name="Nat. Commun.">
        <title>Thousands of microbial genomes shed light on interconnected biogeochemical processes in an aquifer system.</title>
        <authorList>
            <person name="Anantharaman K."/>
            <person name="Brown C.T."/>
            <person name="Hug L.A."/>
            <person name="Sharon I."/>
            <person name="Castelle C.J."/>
            <person name="Probst A.J."/>
            <person name="Thomas B.C."/>
            <person name="Singh A."/>
            <person name="Wilkins M.J."/>
            <person name="Karaoz U."/>
            <person name="Brodie E.L."/>
            <person name="Williams K.H."/>
            <person name="Hubbard S.S."/>
            <person name="Banfield J.F."/>
        </authorList>
    </citation>
    <scope>NUCLEOTIDE SEQUENCE [LARGE SCALE GENOMIC DNA]</scope>
</reference>
<feature type="coiled-coil region" evidence="1">
    <location>
        <begin position="67"/>
        <end position="131"/>
    </location>
</feature>
<gene>
    <name evidence="2" type="ORF">A3F54_00360</name>
</gene>
<feature type="coiled-coil region" evidence="1">
    <location>
        <begin position="180"/>
        <end position="283"/>
    </location>
</feature>
<evidence type="ECO:0000313" key="3">
    <source>
        <dbReference type="Proteomes" id="UP000176952"/>
    </source>
</evidence>